<proteinExistence type="predicted"/>
<dbReference type="Proteomes" id="UP000307217">
    <property type="component" value="Unassembled WGS sequence"/>
</dbReference>
<comment type="caution">
    <text evidence="1">The sequence shown here is derived from an EMBL/GenBank/DDBJ whole genome shotgun (WGS) entry which is preliminary data.</text>
</comment>
<sequence>MITEKELLIASIIALLLTGCGDDLGGSERVKVQLDNVELCLEKQYASDVLPPMLSAISSKLDNSYSTIRVVFEPDELRSAIDTYEPDSNVINGKKHFTSRGVIFSSKSAVTGFSQAGELLLDKTRGSSETYEYDEDNKAFRVYLHNDRNSWSFVRSDLLPDNVDKYTIQDWEMAYCSKYLYDKTFSCIVQRIHEGIHYQTSIDEENFKNFDKYESFIHEKIEHWKRNCELKIDHAI</sequence>
<dbReference type="RefSeq" id="WP_138593626.1">
    <property type="nucleotide sequence ID" value="NZ_PNBX01000130.1"/>
</dbReference>
<evidence type="ECO:0008006" key="3">
    <source>
        <dbReference type="Google" id="ProtNLM"/>
    </source>
</evidence>
<evidence type="ECO:0000313" key="2">
    <source>
        <dbReference type="Proteomes" id="UP000307217"/>
    </source>
</evidence>
<reference evidence="1 2" key="1">
    <citation type="submission" date="2018-01" db="EMBL/GenBank/DDBJ databases">
        <authorList>
            <person name="Paulsen S."/>
            <person name="Gram L.K."/>
        </authorList>
    </citation>
    <scope>NUCLEOTIDE SEQUENCE [LARGE SCALE GENOMIC DNA]</scope>
    <source>
        <strain evidence="1 2">S3790</strain>
    </source>
</reference>
<reference evidence="2" key="2">
    <citation type="submission" date="2019-06" db="EMBL/GenBank/DDBJ databases">
        <title>Co-occurence of chitin degradation, pigmentation and bioactivity in marine Pseudoalteromonas.</title>
        <authorList>
            <person name="Sonnenschein E.C."/>
            <person name="Bech P.K."/>
        </authorList>
    </citation>
    <scope>NUCLEOTIDE SEQUENCE [LARGE SCALE GENOMIC DNA]</scope>
    <source>
        <strain evidence="2">S3790</strain>
    </source>
</reference>
<gene>
    <name evidence="1" type="ORF">CWC19_19825</name>
</gene>
<organism evidence="1 2">
    <name type="scientific">Pseudoalteromonas aurantia</name>
    <dbReference type="NCBI Taxonomy" id="43654"/>
    <lineage>
        <taxon>Bacteria</taxon>
        <taxon>Pseudomonadati</taxon>
        <taxon>Pseudomonadota</taxon>
        <taxon>Gammaproteobacteria</taxon>
        <taxon>Alteromonadales</taxon>
        <taxon>Pseudoalteromonadaceae</taxon>
        <taxon>Pseudoalteromonas</taxon>
    </lineage>
</organism>
<dbReference type="AlphaFoldDB" id="A0A5S3UYS3"/>
<dbReference type="PROSITE" id="PS51257">
    <property type="entry name" value="PROKAR_LIPOPROTEIN"/>
    <property type="match status" value="1"/>
</dbReference>
<accession>A0A5S3UYS3</accession>
<protein>
    <recommendedName>
        <fullName evidence="3">Lipoprotein</fullName>
    </recommendedName>
</protein>
<name>A0A5S3UYS3_9GAMM</name>
<evidence type="ECO:0000313" key="1">
    <source>
        <dbReference type="EMBL" id="TMO62876.1"/>
    </source>
</evidence>
<dbReference type="EMBL" id="PNBX01000130">
    <property type="protein sequence ID" value="TMO62876.1"/>
    <property type="molecule type" value="Genomic_DNA"/>
</dbReference>